<dbReference type="GO" id="GO:0005840">
    <property type="term" value="C:ribosome"/>
    <property type="evidence" value="ECO:0007669"/>
    <property type="project" value="UniProtKB-KW"/>
</dbReference>
<keyword evidence="1" id="KW-0689">Ribosomal protein</keyword>
<organism evidence="1">
    <name type="scientific">Culex tarsalis</name>
    <name type="common">Encephalitis mosquito</name>
    <dbReference type="NCBI Taxonomy" id="7177"/>
    <lineage>
        <taxon>Eukaryota</taxon>
        <taxon>Metazoa</taxon>
        <taxon>Ecdysozoa</taxon>
        <taxon>Arthropoda</taxon>
        <taxon>Hexapoda</taxon>
        <taxon>Insecta</taxon>
        <taxon>Pterygota</taxon>
        <taxon>Neoptera</taxon>
        <taxon>Endopterygota</taxon>
        <taxon>Diptera</taxon>
        <taxon>Nematocera</taxon>
        <taxon>Culicoidea</taxon>
        <taxon>Culicidae</taxon>
        <taxon>Culicinae</taxon>
        <taxon>Culicini</taxon>
        <taxon>Culex</taxon>
        <taxon>Culex</taxon>
    </lineage>
</organism>
<protein>
    <submittedName>
        <fullName evidence="1">Putative mitochondrial ribosomal protein s34</fullName>
    </submittedName>
</protein>
<evidence type="ECO:0000313" key="1">
    <source>
        <dbReference type="EMBL" id="JAV25031.1"/>
    </source>
</evidence>
<reference evidence="1" key="1">
    <citation type="submission" date="2017-01" db="EMBL/GenBank/DDBJ databases">
        <title>A deep insight into the sialotranscriptome of adult male and female Cluex tarsalis mosquitoes.</title>
        <authorList>
            <person name="Ribeiro J.M."/>
            <person name="Moreira F."/>
            <person name="Bernard K.A."/>
            <person name="Calvo E."/>
        </authorList>
    </citation>
    <scope>NUCLEOTIDE SEQUENCE</scope>
    <source>
        <strain evidence="1">Kern County</strain>
        <tissue evidence="1">Salivary glands</tissue>
    </source>
</reference>
<dbReference type="PANTHER" id="PTHR28589:SF1">
    <property type="entry name" value="SMALL RIBOSOMAL SUBUNIT PROTEIN MS34"/>
    <property type="match status" value="1"/>
</dbReference>
<dbReference type="Pfam" id="PF16053">
    <property type="entry name" value="MRP-S34"/>
    <property type="match status" value="1"/>
</dbReference>
<dbReference type="GO" id="GO:0005739">
    <property type="term" value="C:mitochondrion"/>
    <property type="evidence" value="ECO:0007669"/>
    <property type="project" value="InterPro"/>
</dbReference>
<dbReference type="AlphaFoldDB" id="A0A1Q3FBS4"/>
<dbReference type="InterPro" id="IPR032053">
    <property type="entry name" value="Ribosomal_mS34"/>
</dbReference>
<proteinExistence type="predicted"/>
<sequence>MSTIKYIGRTTDFKGKTLWEIVGNLKNFGVGRVVVRSMFERYPEPSFMRIVKVDALPNEETRKVKVTVEKTFRGRKYPKLVEINSVSYKADYRLLHKHEEEDYCREQARTEKIIPREIDLPPLLREFVQRETGKVDPKIVVKLKPGHNSIYRLAREGEKPNVEVCMGLGKPASPSLYANCEL</sequence>
<dbReference type="EMBL" id="GFDL01010014">
    <property type="protein sequence ID" value="JAV25031.1"/>
    <property type="molecule type" value="Transcribed_RNA"/>
</dbReference>
<name>A0A1Q3FBS4_CULTA</name>
<accession>A0A1Q3FBS4</accession>
<dbReference type="GO" id="GO:0003735">
    <property type="term" value="F:structural constituent of ribosome"/>
    <property type="evidence" value="ECO:0007669"/>
    <property type="project" value="InterPro"/>
</dbReference>
<keyword evidence="1" id="KW-0687">Ribonucleoprotein</keyword>
<dbReference type="PANTHER" id="PTHR28589">
    <property type="entry name" value="28S RIBOSOMAL PROTEIN S34, MITOCHONDRIAL"/>
    <property type="match status" value="1"/>
</dbReference>